<accession>A0A5B0QA58</accession>
<dbReference type="InterPro" id="IPR024134">
    <property type="entry name" value="SOD_Cu/Zn_/chaperone"/>
</dbReference>
<keyword evidence="1" id="KW-0732">Signal</keyword>
<feature type="chain" id="PRO_5022702416" description="Superoxide dismutase copper/zinc binding domain-containing protein" evidence="1">
    <location>
        <begin position="22"/>
        <end position="201"/>
    </location>
</feature>
<organism evidence="3 4">
    <name type="scientific">Puccinia graminis f. sp. tritici</name>
    <dbReference type="NCBI Taxonomy" id="56615"/>
    <lineage>
        <taxon>Eukaryota</taxon>
        <taxon>Fungi</taxon>
        <taxon>Dikarya</taxon>
        <taxon>Basidiomycota</taxon>
        <taxon>Pucciniomycotina</taxon>
        <taxon>Pucciniomycetes</taxon>
        <taxon>Pucciniales</taxon>
        <taxon>Pucciniaceae</taxon>
        <taxon>Puccinia</taxon>
    </lineage>
</organism>
<reference evidence="3 4" key="1">
    <citation type="submission" date="2019-05" db="EMBL/GenBank/DDBJ databases">
        <title>Emergence of the Ug99 lineage of the wheat stem rust pathogen through somatic hybridization.</title>
        <authorList>
            <person name="Li F."/>
            <person name="Upadhyaya N.M."/>
            <person name="Sperschneider J."/>
            <person name="Matny O."/>
            <person name="Nguyen-Phuc H."/>
            <person name="Mago R."/>
            <person name="Raley C."/>
            <person name="Miller M.E."/>
            <person name="Silverstein K.A.T."/>
            <person name="Henningsen E."/>
            <person name="Hirsch C.D."/>
            <person name="Visser B."/>
            <person name="Pretorius Z.A."/>
            <person name="Steffenson B.J."/>
            <person name="Schwessinger B."/>
            <person name="Dodds P.N."/>
            <person name="Figueroa M."/>
        </authorList>
    </citation>
    <scope>NUCLEOTIDE SEQUENCE [LARGE SCALE GENOMIC DNA]</scope>
    <source>
        <strain evidence="3">21-0</strain>
    </source>
</reference>
<keyword evidence="4" id="KW-1185">Reference proteome</keyword>
<dbReference type="GO" id="GO:0006801">
    <property type="term" value="P:superoxide metabolic process"/>
    <property type="evidence" value="ECO:0007669"/>
    <property type="project" value="InterPro"/>
</dbReference>
<dbReference type="PANTHER" id="PTHR10003">
    <property type="entry name" value="SUPEROXIDE DISMUTASE CU-ZN -RELATED"/>
    <property type="match status" value="1"/>
</dbReference>
<evidence type="ECO:0000313" key="3">
    <source>
        <dbReference type="EMBL" id="KAA1109982.1"/>
    </source>
</evidence>
<proteinExistence type="predicted"/>
<dbReference type="AlphaFoldDB" id="A0A5B0QA58"/>
<comment type="caution">
    <text evidence="3">The sequence shown here is derived from an EMBL/GenBank/DDBJ whole genome shotgun (WGS) entry which is preliminary data.</text>
</comment>
<dbReference type="OrthoDB" id="2507086at2759"/>
<dbReference type="FunFam" id="2.60.40.200:FF:000015">
    <property type="entry name" value="Copper/zinc superoxide dismutase"/>
    <property type="match status" value="1"/>
</dbReference>
<dbReference type="InterPro" id="IPR036423">
    <property type="entry name" value="SOD-like_Cu/Zn_dom_sf"/>
</dbReference>
<evidence type="ECO:0000256" key="1">
    <source>
        <dbReference type="SAM" id="SignalP"/>
    </source>
</evidence>
<dbReference type="Gene3D" id="2.60.40.200">
    <property type="entry name" value="Superoxide dismutase, copper/zinc binding domain"/>
    <property type="match status" value="1"/>
</dbReference>
<evidence type="ECO:0000313" key="4">
    <source>
        <dbReference type="Proteomes" id="UP000324748"/>
    </source>
</evidence>
<dbReference type="InterPro" id="IPR001424">
    <property type="entry name" value="SOD_Cu_Zn_dom"/>
</dbReference>
<dbReference type="Pfam" id="PF00080">
    <property type="entry name" value="Sod_Cu"/>
    <property type="match status" value="1"/>
</dbReference>
<gene>
    <name evidence="3" type="ORF">PGT21_005571</name>
</gene>
<dbReference type="GO" id="GO:0005507">
    <property type="term" value="F:copper ion binding"/>
    <property type="evidence" value="ECO:0007669"/>
    <property type="project" value="InterPro"/>
</dbReference>
<evidence type="ECO:0000259" key="2">
    <source>
        <dbReference type="Pfam" id="PF00080"/>
    </source>
</evidence>
<name>A0A5B0QA58_PUCGR</name>
<dbReference type="Proteomes" id="UP000324748">
    <property type="component" value="Unassembled WGS sequence"/>
</dbReference>
<feature type="signal peptide" evidence="1">
    <location>
        <begin position="1"/>
        <end position="21"/>
    </location>
</feature>
<dbReference type="EMBL" id="VSWC01000027">
    <property type="protein sequence ID" value="KAA1109982.1"/>
    <property type="molecule type" value="Genomic_DNA"/>
</dbReference>
<protein>
    <recommendedName>
        <fullName evidence="2">Superoxide dismutase copper/zinc binding domain-containing protein</fullName>
    </recommendedName>
</protein>
<feature type="domain" description="Superoxide dismutase copper/zinc binding" evidence="2">
    <location>
        <begin position="82"/>
        <end position="190"/>
    </location>
</feature>
<sequence length="201" mass="22002">MFRQISILLTLLLALVAIVKSADPHIRSSKRSSKYPQLAKAVISTPGIHATFWFRLRVDIPKPKPGNARPIPGLENHPVMSTRVWIQYSGVPAGQEFAYHIHNKAVTNNDCKSAGDHWNPTQSGMNNPKSPCDRKKLGHCESGDLSGKHGKLKKIPEGQLVTYYDSSLRLSHSSRGILGKSVVIHNPAGDRIGCATIKALS</sequence>
<dbReference type="SUPFAM" id="SSF49329">
    <property type="entry name" value="Cu,Zn superoxide dismutase-like"/>
    <property type="match status" value="1"/>
</dbReference>